<feature type="transmembrane region" description="Helical" evidence="4">
    <location>
        <begin position="332"/>
        <end position="350"/>
    </location>
</feature>
<evidence type="ECO:0000256" key="5">
    <source>
        <dbReference type="SAM" id="SignalP"/>
    </source>
</evidence>
<dbReference type="OrthoDB" id="2082707at2"/>
<keyword evidence="4" id="KW-0472">Membrane</keyword>
<keyword evidence="4" id="KW-1133">Transmembrane helix</keyword>
<reference evidence="6 7" key="1">
    <citation type="submission" date="2017-10" db="EMBL/GenBank/DDBJ databases">
        <title>Sequencing the genomes of 1000 actinobacteria strains.</title>
        <authorList>
            <person name="Klenk H.-P."/>
        </authorList>
    </citation>
    <scope>NUCLEOTIDE SEQUENCE [LARGE SCALE GENOMIC DNA]</scope>
    <source>
        <strain evidence="6 7">DSM 15597</strain>
    </source>
</reference>
<dbReference type="EMBL" id="PDJC01000001">
    <property type="protein sequence ID" value="PFG16208.1"/>
    <property type="molecule type" value="Genomic_DNA"/>
</dbReference>
<keyword evidence="7" id="KW-1185">Reference proteome</keyword>
<feature type="signal peptide" evidence="5">
    <location>
        <begin position="1"/>
        <end position="29"/>
    </location>
</feature>
<accession>A0A2A9CPE1</accession>
<name>A0A2A9CPE1_9ACTN</name>
<feature type="chain" id="PRO_5038567883" evidence="5">
    <location>
        <begin position="30"/>
        <end position="356"/>
    </location>
</feature>
<evidence type="ECO:0000256" key="2">
    <source>
        <dbReference type="ARBA" id="ARBA00022729"/>
    </source>
</evidence>
<feature type="compositionally biased region" description="Low complexity" evidence="3">
    <location>
        <begin position="248"/>
        <end position="306"/>
    </location>
</feature>
<sequence>MRRYTDRNSPPRPRLWVRRRLLLSGLLLAALTDFGALPPASAVGTTVGLGTAGSYSVLGGETVTNTGPTELSGDLGVAPGTEIVGFPPGDVGGATHAGDAEAGQAKSDLTTAYNNAAGQASDESVGAELGGRTLTPGVYTASSATQITGTLTLDAQGDPGAVFIFQVGSDLTAASNSQVLLLNDAQSCHVFWQVSRSATIGTSADFVGTIMALTSITVDSGADVQGRALARNGAVTLDNNRFTNVTCATTSTSSPTPTDTATSSPTSSPTSTGSPTASPTQSDTSTASPTTSDSASPTSSASSPTAVVPVETSEAAAVGDLAFTGGGPSGPLIVVGLAASLLGVALVVAARRRRVS</sequence>
<protein>
    <submittedName>
        <fullName evidence="6">Uncharacterized protein DUF3494</fullName>
    </submittedName>
</protein>
<organism evidence="6 7">
    <name type="scientific">Propionicimonas paludicola</name>
    <dbReference type="NCBI Taxonomy" id="185243"/>
    <lineage>
        <taxon>Bacteria</taxon>
        <taxon>Bacillati</taxon>
        <taxon>Actinomycetota</taxon>
        <taxon>Actinomycetes</taxon>
        <taxon>Propionibacteriales</taxon>
        <taxon>Nocardioidaceae</taxon>
        <taxon>Propionicimonas</taxon>
    </lineage>
</organism>
<dbReference type="InterPro" id="IPR021884">
    <property type="entry name" value="Ice-bd_prot"/>
</dbReference>
<evidence type="ECO:0000313" key="7">
    <source>
        <dbReference type="Proteomes" id="UP000226079"/>
    </source>
</evidence>
<keyword evidence="2 5" id="KW-0732">Signal</keyword>
<evidence type="ECO:0000256" key="3">
    <source>
        <dbReference type="SAM" id="MobiDB-lite"/>
    </source>
</evidence>
<dbReference type="AlphaFoldDB" id="A0A2A9CPE1"/>
<dbReference type="Proteomes" id="UP000226079">
    <property type="component" value="Unassembled WGS sequence"/>
</dbReference>
<evidence type="ECO:0000313" key="6">
    <source>
        <dbReference type="EMBL" id="PFG16208.1"/>
    </source>
</evidence>
<evidence type="ECO:0000256" key="4">
    <source>
        <dbReference type="SAM" id="Phobius"/>
    </source>
</evidence>
<gene>
    <name evidence="6" type="ORF">ATK74_0740</name>
</gene>
<keyword evidence="4" id="KW-0812">Transmembrane</keyword>
<evidence type="ECO:0000256" key="1">
    <source>
        <dbReference type="ARBA" id="ARBA00005445"/>
    </source>
</evidence>
<comment type="caution">
    <text evidence="6">The sequence shown here is derived from an EMBL/GenBank/DDBJ whole genome shotgun (WGS) entry which is preliminary data.</text>
</comment>
<dbReference type="Pfam" id="PF11999">
    <property type="entry name" value="Ice_binding"/>
    <property type="match status" value="1"/>
</dbReference>
<proteinExistence type="inferred from homology"/>
<comment type="similarity">
    <text evidence="1">Belongs to the ice-binding protein family.</text>
</comment>
<feature type="region of interest" description="Disordered" evidence="3">
    <location>
        <begin position="247"/>
        <end position="308"/>
    </location>
</feature>